<name>A0A7N0REQ0_KALFE</name>
<evidence type="ECO:0000313" key="1">
    <source>
        <dbReference type="EnsemblPlants" id="Kaladp0008s0594.1.v1.1.CDS.1"/>
    </source>
</evidence>
<reference evidence="1" key="1">
    <citation type="submission" date="2021-01" db="UniProtKB">
        <authorList>
            <consortium name="EnsemblPlants"/>
        </authorList>
    </citation>
    <scope>IDENTIFICATION</scope>
</reference>
<dbReference type="EnsemblPlants" id="Kaladp0008s0594.1.v1.1">
    <property type="protein sequence ID" value="Kaladp0008s0594.1.v1.1.CDS.1"/>
    <property type="gene ID" value="Kaladp0008s0594.v1.1"/>
</dbReference>
<dbReference type="AlphaFoldDB" id="A0A7N0REQ0"/>
<organism evidence="1 2">
    <name type="scientific">Kalanchoe fedtschenkoi</name>
    <name type="common">Lavender scallops</name>
    <name type="synonym">South American air plant</name>
    <dbReference type="NCBI Taxonomy" id="63787"/>
    <lineage>
        <taxon>Eukaryota</taxon>
        <taxon>Viridiplantae</taxon>
        <taxon>Streptophyta</taxon>
        <taxon>Embryophyta</taxon>
        <taxon>Tracheophyta</taxon>
        <taxon>Spermatophyta</taxon>
        <taxon>Magnoliopsida</taxon>
        <taxon>eudicotyledons</taxon>
        <taxon>Gunneridae</taxon>
        <taxon>Pentapetalae</taxon>
        <taxon>Saxifragales</taxon>
        <taxon>Crassulaceae</taxon>
        <taxon>Kalanchoe</taxon>
    </lineage>
</organism>
<proteinExistence type="predicted"/>
<evidence type="ECO:0000313" key="2">
    <source>
        <dbReference type="Proteomes" id="UP000594263"/>
    </source>
</evidence>
<keyword evidence="2" id="KW-1185">Reference proteome</keyword>
<dbReference type="Gramene" id="Kaladp0008s0594.1.v1.1">
    <property type="protein sequence ID" value="Kaladp0008s0594.1.v1.1.CDS.1"/>
    <property type="gene ID" value="Kaladp0008s0594.v1.1"/>
</dbReference>
<sequence length="60" mass="6656">MPGDIKGWPIESLFLSEGYPRGNSACKPVKSHQEAANANLKGIRTPVVPKRRSHIFFSFS</sequence>
<dbReference type="Proteomes" id="UP000594263">
    <property type="component" value="Unplaced"/>
</dbReference>
<protein>
    <submittedName>
        <fullName evidence="1">Uncharacterized protein</fullName>
    </submittedName>
</protein>
<accession>A0A7N0REQ0</accession>